<reference evidence="1" key="1">
    <citation type="submission" date="2022-02" db="EMBL/GenBank/DDBJ databases">
        <authorList>
            <person name="King R."/>
        </authorList>
    </citation>
    <scope>NUCLEOTIDE SEQUENCE</scope>
</reference>
<dbReference type="Proteomes" id="UP001153321">
    <property type="component" value="Chromosome 2"/>
</dbReference>
<gene>
    <name evidence="1" type="ORF">SPLIT_LOCUS5269</name>
</gene>
<accession>A0A9P0I4C4</accession>
<name>A0A9P0I4C4_SPOLI</name>
<protein>
    <submittedName>
        <fullName evidence="1">Uncharacterized protein</fullName>
    </submittedName>
</protein>
<keyword evidence="2" id="KW-1185">Reference proteome</keyword>
<dbReference type="AlphaFoldDB" id="A0A9P0I4C4"/>
<evidence type="ECO:0000313" key="2">
    <source>
        <dbReference type="Proteomes" id="UP001153321"/>
    </source>
</evidence>
<dbReference type="EMBL" id="LR824533">
    <property type="protein sequence ID" value="CAH1639913.1"/>
    <property type="molecule type" value="Genomic_DNA"/>
</dbReference>
<proteinExistence type="predicted"/>
<sequence length="196" mass="22943">MKLCRRTIILYCSNTQSCLVGPYFPLLYKEQIPKDTVNGRAGSLAIIRKRFAKLQVLKQAKLRRKQNISWEQPVLISLFNTLLSVRRVEFKHKYLSCRPRALSERNLPQPQPWLMQMACLLYCARSLFTKPLLLVGECSLETRHLISCNKGSTYTYAIRLDTTRRVNFFLLIRYKSVRPNPIIQMSNETQCHITYV</sequence>
<evidence type="ECO:0000313" key="1">
    <source>
        <dbReference type="EMBL" id="CAH1639913.1"/>
    </source>
</evidence>
<organism evidence="1 2">
    <name type="scientific">Spodoptera littoralis</name>
    <name type="common">Egyptian cotton leafworm</name>
    <dbReference type="NCBI Taxonomy" id="7109"/>
    <lineage>
        <taxon>Eukaryota</taxon>
        <taxon>Metazoa</taxon>
        <taxon>Ecdysozoa</taxon>
        <taxon>Arthropoda</taxon>
        <taxon>Hexapoda</taxon>
        <taxon>Insecta</taxon>
        <taxon>Pterygota</taxon>
        <taxon>Neoptera</taxon>
        <taxon>Endopterygota</taxon>
        <taxon>Lepidoptera</taxon>
        <taxon>Glossata</taxon>
        <taxon>Ditrysia</taxon>
        <taxon>Noctuoidea</taxon>
        <taxon>Noctuidae</taxon>
        <taxon>Amphipyrinae</taxon>
        <taxon>Spodoptera</taxon>
    </lineage>
</organism>